<evidence type="ECO:0000259" key="3">
    <source>
        <dbReference type="Pfam" id="PF13559"/>
    </source>
</evidence>
<comment type="caution">
    <text evidence="4">The sequence shown here is derived from an EMBL/GenBank/DDBJ whole genome shotgun (WGS) entry which is preliminary data.</text>
</comment>
<evidence type="ECO:0000256" key="2">
    <source>
        <dbReference type="SAM" id="SignalP"/>
    </source>
</evidence>
<keyword evidence="1" id="KW-0812">Transmembrane</keyword>
<dbReference type="AlphaFoldDB" id="A0A8J3IUX4"/>
<feature type="transmembrane region" description="Helical" evidence="1">
    <location>
        <begin position="70"/>
        <end position="92"/>
    </location>
</feature>
<dbReference type="Pfam" id="PF13559">
    <property type="entry name" value="DUF4129"/>
    <property type="match status" value="1"/>
</dbReference>
<dbReference type="Proteomes" id="UP000612808">
    <property type="component" value="Unassembled WGS sequence"/>
</dbReference>
<evidence type="ECO:0000313" key="4">
    <source>
        <dbReference type="EMBL" id="GID10376.1"/>
    </source>
</evidence>
<feature type="signal peptide" evidence="2">
    <location>
        <begin position="1"/>
        <end position="27"/>
    </location>
</feature>
<keyword evidence="1" id="KW-1133">Transmembrane helix</keyword>
<dbReference type="InterPro" id="IPR025403">
    <property type="entry name" value="TgpA-like_C"/>
</dbReference>
<evidence type="ECO:0000313" key="5">
    <source>
        <dbReference type="Proteomes" id="UP000612808"/>
    </source>
</evidence>
<sequence length="235" mass="25033">MGRRLLRYVPVAVVVLLLAVAAVAANANGPRLGTAAPHQIVPTVQPDPFPTNAIPPPRAHPTSSGVNVPIIAFVVVIALVYGAVMLYLMLALRDGLVFRRRDRREPAEEPHEPGAPTADEVRAAMERGLAELIDGDDPRAAVIACWLRLEAVAGSAGLDRRESDVPGDLVARMVRGIADGPRLTGPAERALSELADVYRRARYAPHAVGEADRDAARTALDRLIAELSPRPGVPS</sequence>
<evidence type="ECO:0000256" key="1">
    <source>
        <dbReference type="SAM" id="Phobius"/>
    </source>
</evidence>
<reference evidence="4" key="1">
    <citation type="submission" date="2021-01" db="EMBL/GenBank/DDBJ databases">
        <title>Whole genome shotgun sequence of Actinocatenispora rupis NBRC 107355.</title>
        <authorList>
            <person name="Komaki H."/>
            <person name="Tamura T."/>
        </authorList>
    </citation>
    <scope>NUCLEOTIDE SEQUENCE</scope>
    <source>
        <strain evidence="4">NBRC 107355</strain>
    </source>
</reference>
<proteinExistence type="predicted"/>
<keyword evidence="5" id="KW-1185">Reference proteome</keyword>
<feature type="chain" id="PRO_5035289913" description="Protein-glutamine gamma-glutamyltransferase-like C-terminal domain-containing protein" evidence="2">
    <location>
        <begin position="28"/>
        <end position="235"/>
    </location>
</feature>
<gene>
    <name evidence="4" type="ORF">Aru02nite_12650</name>
</gene>
<feature type="domain" description="Protein-glutamine gamma-glutamyltransferase-like C-terminal" evidence="3">
    <location>
        <begin position="145"/>
        <end position="221"/>
    </location>
</feature>
<organism evidence="4 5">
    <name type="scientific">Actinocatenispora rupis</name>
    <dbReference type="NCBI Taxonomy" id="519421"/>
    <lineage>
        <taxon>Bacteria</taxon>
        <taxon>Bacillati</taxon>
        <taxon>Actinomycetota</taxon>
        <taxon>Actinomycetes</taxon>
        <taxon>Micromonosporales</taxon>
        <taxon>Micromonosporaceae</taxon>
        <taxon>Actinocatenispora</taxon>
    </lineage>
</organism>
<dbReference type="EMBL" id="BOMB01000007">
    <property type="protein sequence ID" value="GID10376.1"/>
    <property type="molecule type" value="Genomic_DNA"/>
</dbReference>
<accession>A0A8J3IUX4</accession>
<keyword evidence="1" id="KW-0472">Membrane</keyword>
<dbReference type="RefSeq" id="WP_203655606.1">
    <property type="nucleotide sequence ID" value="NZ_BAAAZM010000003.1"/>
</dbReference>
<keyword evidence="2" id="KW-0732">Signal</keyword>
<name>A0A8J3IUX4_9ACTN</name>
<protein>
    <recommendedName>
        <fullName evidence="3">Protein-glutamine gamma-glutamyltransferase-like C-terminal domain-containing protein</fullName>
    </recommendedName>
</protein>